<sequence>MAAKVLILSDDPGCEAELGGLVRAAGGWVAATGTPQAFEGKFDLILADLRGFEAFERFADGDTPIIAQIDAQAIDAAAAILGKAELLVDPDAVEWAAAIAVALAQDGASVRETGLPALRQLSEEAGRIARALADLAAAAPAVTHPPVVSAPSLSDGAPINAAFVRRLIRKRRLRERFFAAEIFADPAWDMLLDLYAARLEGAQVAVSSLCIAAHVPPTTALRWIRALTDQGLFLRLADPADRRRMFVALSEGAAERMAAYLALAEG</sequence>
<dbReference type="EMBL" id="JAAOZC010000003">
    <property type="protein sequence ID" value="NIJ07832.1"/>
    <property type="molecule type" value="Genomic_DNA"/>
</dbReference>
<evidence type="ECO:0000313" key="1">
    <source>
        <dbReference type="EMBL" id="NIJ07832.1"/>
    </source>
</evidence>
<evidence type="ECO:0000313" key="2">
    <source>
        <dbReference type="Proteomes" id="UP000727456"/>
    </source>
</evidence>
<dbReference type="GO" id="GO:0003677">
    <property type="term" value="F:DNA binding"/>
    <property type="evidence" value="ECO:0007669"/>
    <property type="project" value="UniProtKB-KW"/>
</dbReference>
<name>A0ABX0TQP4_9SPHN</name>
<dbReference type="SUPFAM" id="SSF46785">
    <property type="entry name" value="Winged helix' DNA-binding domain"/>
    <property type="match status" value="1"/>
</dbReference>
<protein>
    <submittedName>
        <fullName evidence="1">DNA-binding MarR family transcriptional regulator</fullName>
    </submittedName>
</protein>
<dbReference type="Proteomes" id="UP000727456">
    <property type="component" value="Unassembled WGS sequence"/>
</dbReference>
<organism evidence="1 2">
    <name type="scientific">Sphingomonas vulcanisoli</name>
    <dbReference type="NCBI Taxonomy" id="1658060"/>
    <lineage>
        <taxon>Bacteria</taxon>
        <taxon>Pseudomonadati</taxon>
        <taxon>Pseudomonadota</taxon>
        <taxon>Alphaproteobacteria</taxon>
        <taxon>Sphingomonadales</taxon>
        <taxon>Sphingomonadaceae</taxon>
        <taxon>Sphingomonas</taxon>
    </lineage>
</organism>
<reference evidence="1 2" key="1">
    <citation type="submission" date="2020-03" db="EMBL/GenBank/DDBJ databases">
        <title>Genomic Encyclopedia of Type Strains, Phase III (KMG-III): the genomes of soil and plant-associated and newly described type strains.</title>
        <authorList>
            <person name="Whitman W."/>
        </authorList>
    </citation>
    <scope>NUCLEOTIDE SEQUENCE [LARGE SCALE GENOMIC DNA]</scope>
    <source>
        <strain evidence="1 2">CECT 8804</strain>
    </source>
</reference>
<proteinExistence type="predicted"/>
<accession>A0ABX0TQP4</accession>
<keyword evidence="2" id="KW-1185">Reference proteome</keyword>
<dbReference type="RefSeq" id="WP_167072692.1">
    <property type="nucleotide sequence ID" value="NZ_JAAOZC010000003.1"/>
</dbReference>
<dbReference type="InterPro" id="IPR036390">
    <property type="entry name" value="WH_DNA-bd_sf"/>
</dbReference>
<dbReference type="Gene3D" id="1.10.10.10">
    <property type="entry name" value="Winged helix-like DNA-binding domain superfamily/Winged helix DNA-binding domain"/>
    <property type="match status" value="1"/>
</dbReference>
<dbReference type="InterPro" id="IPR036388">
    <property type="entry name" value="WH-like_DNA-bd_sf"/>
</dbReference>
<keyword evidence="1" id="KW-0238">DNA-binding</keyword>
<comment type="caution">
    <text evidence="1">The sequence shown here is derived from an EMBL/GenBank/DDBJ whole genome shotgun (WGS) entry which is preliminary data.</text>
</comment>
<gene>
    <name evidence="1" type="ORF">FHS31_001442</name>
</gene>